<sequence length="133" mass="15297">MIGNAEHIQSLHTKYIERCMMPTAPISLHKTSDLQKFQKIKFSQLILNFPNWILQQLNLSLNLIKRKKSHLSHIFITVILTLALNCKLQQFSSLIALDGLLLQVIIKIGDSLCWDEKGYTQKPNFSCQGDLYI</sequence>
<evidence type="ECO:0000313" key="2">
    <source>
        <dbReference type="Proteomes" id="UP000683417"/>
    </source>
</evidence>
<dbReference type="AlphaFoldDB" id="A0A9W4D436"/>
<evidence type="ECO:0000313" key="1">
    <source>
        <dbReference type="EMBL" id="CAD6503734.1"/>
    </source>
</evidence>
<gene>
    <name evidence="1" type="ORF">BGTH12_LOCUS5092</name>
</gene>
<name>A0A9W4D436_BLUGR</name>
<comment type="caution">
    <text evidence="1">The sequence shown here is derived from an EMBL/GenBank/DDBJ whole genome shotgun (WGS) entry which is preliminary data.</text>
</comment>
<reference evidence="1" key="1">
    <citation type="submission" date="2020-10" db="EMBL/GenBank/DDBJ databases">
        <authorList>
            <person name="Muller C M."/>
        </authorList>
    </citation>
    <scope>NUCLEOTIDE SEQUENCE</scope>
    <source>
        <strain evidence="1">THUN-12</strain>
    </source>
</reference>
<protein>
    <submittedName>
        <fullName evidence="1">BgTH12-05479</fullName>
    </submittedName>
</protein>
<organism evidence="1 2">
    <name type="scientific">Blumeria graminis f. sp. triticale</name>
    <dbReference type="NCBI Taxonomy" id="1689686"/>
    <lineage>
        <taxon>Eukaryota</taxon>
        <taxon>Fungi</taxon>
        <taxon>Dikarya</taxon>
        <taxon>Ascomycota</taxon>
        <taxon>Pezizomycotina</taxon>
        <taxon>Leotiomycetes</taxon>
        <taxon>Erysiphales</taxon>
        <taxon>Erysiphaceae</taxon>
        <taxon>Blumeria</taxon>
    </lineage>
</organism>
<accession>A0A9W4D436</accession>
<proteinExistence type="predicted"/>
<dbReference type="EMBL" id="CAJHIT010000008">
    <property type="protein sequence ID" value="CAD6503734.1"/>
    <property type="molecule type" value="Genomic_DNA"/>
</dbReference>
<dbReference type="Proteomes" id="UP000683417">
    <property type="component" value="Unassembled WGS sequence"/>
</dbReference>